<dbReference type="EMBL" id="FNGA01000003">
    <property type="protein sequence ID" value="SDL22732.1"/>
    <property type="molecule type" value="Genomic_DNA"/>
</dbReference>
<evidence type="ECO:0000313" key="3">
    <source>
        <dbReference type="EMBL" id="SDL22732.1"/>
    </source>
</evidence>
<feature type="compositionally biased region" description="Low complexity" evidence="1">
    <location>
        <begin position="130"/>
        <end position="143"/>
    </location>
</feature>
<keyword evidence="2" id="KW-0732">Signal</keyword>
<feature type="chain" id="PRO_5011575048" evidence="2">
    <location>
        <begin position="24"/>
        <end position="143"/>
    </location>
</feature>
<reference evidence="4" key="1">
    <citation type="submission" date="2016-10" db="EMBL/GenBank/DDBJ databases">
        <authorList>
            <person name="Varghese N."/>
            <person name="Submissions S."/>
        </authorList>
    </citation>
    <scope>NUCLEOTIDE SEQUENCE [LARGE SCALE GENOMIC DNA]</scope>
    <source>
        <strain evidence="4">DSM 16995</strain>
    </source>
</reference>
<feature type="signal peptide" evidence="2">
    <location>
        <begin position="1"/>
        <end position="23"/>
    </location>
</feature>
<feature type="region of interest" description="Disordered" evidence="1">
    <location>
        <begin position="123"/>
        <end position="143"/>
    </location>
</feature>
<accession>A0A1G9IC73</accession>
<evidence type="ECO:0000256" key="1">
    <source>
        <dbReference type="SAM" id="MobiDB-lite"/>
    </source>
</evidence>
<name>A0A1G9IC73_9BACT</name>
<protein>
    <submittedName>
        <fullName evidence="3">Zinc resistance-associated protein</fullName>
    </submittedName>
</protein>
<evidence type="ECO:0000256" key="2">
    <source>
        <dbReference type="SAM" id="SignalP"/>
    </source>
</evidence>
<evidence type="ECO:0000313" key="4">
    <source>
        <dbReference type="Proteomes" id="UP000199053"/>
    </source>
</evidence>
<dbReference type="RefSeq" id="WP_092161588.1">
    <property type="nucleotide sequence ID" value="NZ_FNGA01000003.1"/>
</dbReference>
<sequence>MKKTIMTLTLVLAVAFISTNAMAWGMNGGNGNCYNMNNNNGVNSQVDPQVYQDFMNSTVKLRATIDADRAEIAALMASPTPDATRVRALTEQINEKFATLNQKATTLNLPTYGMMGSGMMKRSMRGRGMRGSNGNRNGYGCNW</sequence>
<gene>
    <name evidence="3" type="ORF">SAMN05660337_2527</name>
</gene>
<dbReference type="Gene3D" id="1.20.120.1490">
    <property type="match status" value="1"/>
</dbReference>
<organism evidence="3 4">
    <name type="scientific">Maridesulfovibrio ferrireducens</name>
    <dbReference type="NCBI Taxonomy" id="246191"/>
    <lineage>
        <taxon>Bacteria</taxon>
        <taxon>Pseudomonadati</taxon>
        <taxon>Thermodesulfobacteriota</taxon>
        <taxon>Desulfovibrionia</taxon>
        <taxon>Desulfovibrionales</taxon>
        <taxon>Desulfovibrionaceae</taxon>
        <taxon>Maridesulfovibrio</taxon>
    </lineage>
</organism>
<dbReference type="AlphaFoldDB" id="A0A1G9IC73"/>
<dbReference type="Proteomes" id="UP000199053">
    <property type="component" value="Unassembled WGS sequence"/>
</dbReference>
<dbReference type="OrthoDB" id="5461348at2"/>
<proteinExistence type="predicted"/>
<keyword evidence="4" id="KW-1185">Reference proteome</keyword>
<dbReference type="STRING" id="246191.SAMN05660337_2527"/>